<dbReference type="RefSeq" id="WP_140479875.1">
    <property type="nucleotide sequence ID" value="NZ_CP041090.2"/>
</dbReference>
<evidence type="ECO:0000256" key="1">
    <source>
        <dbReference type="ARBA" id="ARBA00001231"/>
    </source>
</evidence>
<evidence type="ECO:0000256" key="5">
    <source>
        <dbReference type="ARBA" id="ARBA00023295"/>
    </source>
</evidence>
<dbReference type="InterPro" id="IPR017853">
    <property type="entry name" value="GH"/>
</dbReference>
<sequence length="342" mass="35904">MSTRAFITGVSGTELTAVEREFIRDQRPWGFILFKRNVATPAQVAALVAELRTAAGAADAPVLIDQEGGRVQRLGPPHWPVYPPGAVFSTLYDTDSTLGLTAARLSARLIAADLADLGITVDCLPLADVPVEGADAVIGNRAYGTEPGKVAAIARAVTEGLEQGGVLPVLKHIPGHGRATADTHFKLPTVDTPRAELERTDFAAFEPLSDLPMAMTAHVVFSAVDPAQPATTSATMIADVIRGVIGFQGLLMSDDVSMNALSGNIAERTRAIFAAGCDMALHCNGNIEEMREVAGQTPELSGRALERANAALAARKAPQPLDRVAARMELDALIARANTASA</sequence>
<keyword evidence="5 7" id="KW-0326">Glycosidase</keyword>
<dbReference type="EC" id="3.2.1.52" evidence="3"/>
<organism evidence="7 8">
    <name type="scientific">Bradyrhizobium symbiodeficiens</name>
    <dbReference type="NCBI Taxonomy" id="1404367"/>
    <lineage>
        <taxon>Bacteria</taxon>
        <taxon>Pseudomonadati</taxon>
        <taxon>Pseudomonadota</taxon>
        <taxon>Alphaproteobacteria</taxon>
        <taxon>Hyphomicrobiales</taxon>
        <taxon>Nitrobacteraceae</taxon>
        <taxon>Bradyrhizobium</taxon>
    </lineage>
</organism>
<keyword evidence="4 7" id="KW-0378">Hydrolase</keyword>
<dbReference type="InterPro" id="IPR050226">
    <property type="entry name" value="NagZ_Beta-hexosaminidase"/>
</dbReference>
<accession>A0ABX5W4J3</accession>
<dbReference type="EMBL" id="CP041090">
    <property type="protein sequence ID" value="QDF38207.1"/>
    <property type="molecule type" value="Genomic_DNA"/>
</dbReference>
<feature type="domain" description="Glycoside hydrolase family 3 N-terminal" evidence="6">
    <location>
        <begin position="16"/>
        <end position="295"/>
    </location>
</feature>
<dbReference type="NCBIfam" id="NF003740">
    <property type="entry name" value="PRK05337.1"/>
    <property type="match status" value="1"/>
</dbReference>
<dbReference type="InterPro" id="IPR001764">
    <property type="entry name" value="Glyco_hydro_3_N"/>
</dbReference>
<dbReference type="Proteomes" id="UP000319298">
    <property type="component" value="Chromosome"/>
</dbReference>
<dbReference type="GO" id="GO:0004563">
    <property type="term" value="F:beta-N-acetylhexosaminidase activity"/>
    <property type="evidence" value="ECO:0007669"/>
    <property type="project" value="UniProtKB-EC"/>
</dbReference>
<name>A0ABX5W4J3_9BRAD</name>
<protein>
    <recommendedName>
        <fullName evidence="3">beta-N-acetylhexosaminidase</fullName>
        <ecNumber evidence="3">3.2.1.52</ecNumber>
    </recommendedName>
</protein>
<dbReference type="PANTHER" id="PTHR30480">
    <property type="entry name" value="BETA-HEXOSAMINIDASE-RELATED"/>
    <property type="match status" value="1"/>
</dbReference>
<gene>
    <name evidence="7" type="primary">nagZ</name>
    <name evidence="7" type="ORF">FJN17_11855</name>
</gene>
<reference evidence="7 8" key="2">
    <citation type="journal article" date="2020" name="Int. J. Syst. Evol. Microbiol.">
        <title>Description and complete genome sequences of Bradyrhizobium symbiodeficiens sp. nov., a non-symbiotic bacterium associated with legumes native to Canada.</title>
        <authorList>
            <person name="Bromfield E.S.P."/>
            <person name="Cloutier S."/>
            <person name="Nguyen H.D.T."/>
        </authorList>
    </citation>
    <scope>NUCLEOTIDE SEQUENCE [LARGE SCALE GENOMIC DNA]</scope>
    <source>
        <strain evidence="7 8">65S1MB</strain>
    </source>
</reference>
<evidence type="ECO:0000256" key="2">
    <source>
        <dbReference type="ARBA" id="ARBA00005336"/>
    </source>
</evidence>
<comment type="catalytic activity">
    <reaction evidence="1">
        <text>Hydrolysis of terminal non-reducing N-acetyl-D-hexosamine residues in N-acetyl-beta-D-hexosaminides.</text>
        <dbReference type="EC" id="3.2.1.52"/>
    </reaction>
</comment>
<dbReference type="Pfam" id="PF00933">
    <property type="entry name" value="Glyco_hydro_3"/>
    <property type="match status" value="1"/>
</dbReference>
<proteinExistence type="inferred from homology"/>
<evidence type="ECO:0000256" key="3">
    <source>
        <dbReference type="ARBA" id="ARBA00012663"/>
    </source>
</evidence>
<evidence type="ECO:0000259" key="6">
    <source>
        <dbReference type="Pfam" id="PF00933"/>
    </source>
</evidence>
<evidence type="ECO:0000313" key="8">
    <source>
        <dbReference type="Proteomes" id="UP000319298"/>
    </source>
</evidence>
<comment type="similarity">
    <text evidence="2">Belongs to the glycosyl hydrolase 3 family.</text>
</comment>
<reference evidence="8" key="1">
    <citation type="submission" date="2019-06" db="EMBL/GenBank/DDBJ databases">
        <title>Whole-Genome Sequence of Bradyrhizobium sp. 3 Strain 65S1MB.</title>
        <authorList>
            <person name="Bromfield E.S.P."/>
            <person name="Cloutier S."/>
            <person name="Nguyen H.D.T."/>
        </authorList>
    </citation>
    <scope>NUCLEOTIDE SEQUENCE [LARGE SCALE GENOMIC DNA]</scope>
    <source>
        <strain evidence="8">65S1MB</strain>
    </source>
</reference>
<evidence type="ECO:0000313" key="7">
    <source>
        <dbReference type="EMBL" id="QDF38207.1"/>
    </source>
</evidence>
<evidence type="ECO:0000256" key="4">
    <source>
        <dbReference type="ARBA" id="ARBA00022801"/>
    </source>
</evidence>
<dbReference type="SUPFAM" id="SSF51445">
    <property type="entry name" value="(Trans)glycosidases"/>
    <property type="match status" value="1"/>
</dbReference>
<dbReference type="PANTHER" id="PTHR30480:SF13">
    <property type="entry name" value="BETA-HEXOSAMINIDASE"/>
    <property type="match status" value="1"/>
</dbReference>
<keyword evidence="8" id="KW-1185">Reference proteome</keyword>
<dbReference type="Gene3D" id="3.20.20.300">
    <property type="entry name" value="Glycoside hydrolase, family 3, N-terminal domain"/>
    <property type="match status" value="1"/>
</dbReference>
<dbReference type="InterPro" id="IPR036962">
    <property type="entry name" value="Glyco_hydro_3_N_sf"/>
</dbReference>